<evidence type="ECO:0000256" key="1">
    <source>
        <dbReference type="ARBA" id="ARBA00009219"/>
    </source>
</evidence>
<keyword evidence="2" id="KW-0560">Oxidoreductase</keyword>
<gene>
    <name evidence="4" type="ORF">RZN69_11940</name>
</gene>
<protein>
    <submittedName>
        <fullName evidence="4">NAD-dependent epimerase/dehydratase family protein</fullName>
    </submittedName>
</protein>
<dbReference type="PANTHER" id="PTHR43245:SF51">
    <property type="entry name" value="SHORT CHAIN DEHYDROGENASE_REDUCTASE FAMILY 42E, MEMBER 2"/>
    <property type="match status" value="1"/>
</dbReference>
<dbReference type="InterPro" id="IPR036291">
    <property type="entry name" value="NAD(P)-bd_dom_sf"/>
</dbReference>
<dbReference type="PANTHER" id="PTHR43245">
    <property type="entry name" value="BIFUNCTIONAL POLYMYXIN RESISTANCE PROTEIN ARNA"/>
    <property type="match status" value="1"/>
</dbReference>
<evidence type="ECO:0000259" key="3">
    <source>
        <dbReference type="Pfam" id="PF01073"/>
    </source>
</evidence>
<name>A0AAQ3L5F0_9BACT</name>
<sequence>MKILVTGGGGFLGSHIVRRLLDRGYAVKSIGRSAQPANEALGVEVIRGDISDLETICSAVAGCDAVFHVAAKAGVWGDKEDYFKANVIGTRNVLSACKQEGVRSLVYTSTPSVVFSGESFQGADESLPRTRGVELSHYVTTKAQAEGEALAAHDNEGLRVCAIRPHLIWGVGDPHIVPRIIDRARKGRLRIVGQGNNRVDITHVQNAAHAHVLALDALLAGSAGGKPYFLSDGASVMLWDWINDLLGRLGEPKVTKHISAKAAYRVGSILEWAWKTFGISGEPPMTRFVAIELSKDHWFDISASKQDLGYEPIVTNEQGLVELVRDMKSAAL</sequence>
<dbReference type="AlphaFoldDB" id="A0AAQ3L5F0"/>
<evidence type="ECO:0000313" key="4">
    <source>
        <dbReference type="EMBL" id="WOO39326.1"/>
    </source>
</evidence>
<dbReference type="Gene3D" id="3.40.50.720">
    <property type="entry name" value="NAD(P)-binding Rossmann-like Domain"/>
    <property type="match status" value="1"/>
</dbReference>
<evidence type="ECO:0000313" key="5">
    <source>
        <dbReference type="Proteomes" id="UP001304300"/>
    </source>
</evidence>
<dbReference type="Pfam" id="PF01073">
    <property type="entry name" value="3Beta_HSD"/>
    <property type="match status" value="1"/>
</dbReference>
<dbReference type="RefSeq" id="WP_317831181.1">
    <property type="nucleotide sequence ID" value="NZ_CP136920.1"/>
</dbReference>
<accession>A0AAQ3L5F0</accession>
<comment type="similarity">
    <text evidence="1">Belongs to the 3-beta-HSD family.</text>
</comment>
<dbReference type="InterPro" id="IPR002225">
    <property type="entry name" value="3Beta_OHSteriod_DH/Estase"/>
</dbReference>
<dbReference type="SUPFAM" id="SSF51735">
    <property type="entry name" value="NAD(P)-binding Rossmann-fold domains"/>
    <property type="match status" value="1"/>
</dbReference>
<proteinExistence type="inferred from homology"/>
<reference evidence="4 5" key="1">
    <citation type="submission" date="2023-10" db="EMBL/GenBank/DDBJ databases">
        <title>Rubellicoccus peritrichatus gen. nov., sp. nov., isolated from an algae of coral reef tank.</title>
        <authorList>
            <person name="Luo J."/>
        </authorList>
    </citation>
    <scope>NUCLEOTIDE SEQUENCE [LARGE SCALE GENOMIC DNA]</scope>
    <source>
        <strain evidence="4 5">CR14</strain>
    </source>
</reference>
<dbReference type="KEGG" id="puo:RZN69_11940"/>
<dbReference type="InterPro" id="IPR050177">
    <property type="entry name" value="Lipid_A_modif_metabolic_enz"/>
</dbReference>
<dbReference type="GO" id="GO:0016616">
    <property type="term" value="F:oxidoreductase activity, acting on the CH-OH group of donors, NAD or NADP as acceptor"/>
    <property type="evidence" value="ECO:0007669"/>
    <property type="project" value="InterPro"/>
</dbReference>
<dbReference type="EMBL" id="CP136920">
    <property type="protein sequence ID" value="WOO39326.1"/>
    <property type="molecule type" value="Genomic_DNA"/>
</dbReference>
<dbReference type="Proteomes" id="UP001304300">
    <property type="component" value="Chromosome"/>
</dbReference>
<organism evidence="4 5">
    <name type="scientific">Rubellicoccus peritrichatus</name>
    <dbReference type="NCBI Taxonomy" id="3080537"/>
    <lineage>
        <taxon>Bacteria</taxon>
        <taxon>Pseudomonadati</taxon>
        <taxon>Verrucomicrobiota</taxon>
        <taxon>Opitutia</taxon>
        <taxon>Puniceicoccales</taxon>
        <taxon>Cerasicoccaceae</taxon>
        <taxon>Rubellicoccus</taxon>
    </lineage>
</organism>
<dbReference type="GO" id="GO:0006694">
    <property type="term" value="P:steroid biosynthetic process"/>
    <property type="evidence" value="ECO:0007669"/>
    <property type="project" value="InterPro"/>
</dbReference>
<keyword evidence="5" id="KW-1185">Reference proteome</keyword>
<evidence type="ECO:0000256" key="2">
    <source>
        <dbReference type="ARBA" id="ARBA00023002"/>
    </source>
</evidence>
<feature type="domain" description="3-beta hydroxysteroid dehydrogenase/isomerase" evidence="3">
    <location>
        <begin position="4"/>
        <end position="251"/>
    </location>
</feature>